<keyword evidence="5" id="KW-1185">Reference proteome</keyword>
<organism evidence="4 5">
    <name type="scientific">Vermiconidia calcicola</name>
    <dbReference type="NCBI Taxonomy" id="1690605"/>
    <lineage>
        <taxon>Eukaryota</taxon>
        <taxon>Fungi</taxon>
        <taxon>Dikarya</taxon>
        <taxon>Ascomycota</taxon>
        <taxon>Pezizomycotina</taxon>
        <taxon>Dothideomycetes</taxon>
        <taxon>Dothideomycetidae</taxon>
        <taxon>Mycosphaerellales</taxon>
        <taxon>Extremaceae</taxon>
        <taxon>Vermiconidia</taxon>
    </lineage>
</organism>
<proteinExistence type="predicted"/>
<feature type="region of interest" description="Disordered" evidence="1">
    <location>
        <begin position="61"/>
        <end position="89"/>
    </location>
</feature>
<evidence type="ECO:0000313" key="5">
    <source>
        <dbReference type="Proteomes" id="UP001345827"/>
    </source>
</evidence>
<feature type="compositionally biased region" description="Basic and acidic residues" evidence="1">
    <location>
        <begin position="334"/>
        <end position="357"/>
    </location>
</feature>
<feature type="region of interest" description="Disordered" evidence="1">
    <location>
        <begin position="550"/>
        <end position="587"/>
    </location>
</feature>
<feature type="region of interest" description="Disordered" evidence="1">
    <location>
        <begin position="285"/>
        <end position="453"/>
    </location>
</feature>
<dbReference type="InterPro" id="IPR055494">
    <property type="entry name" value="DUF7066"/>
</dbReference>
<gene>
    <name evidence="4" type="ORF">LTR25_002961</name>
</gene>
<sequence>MAINWRQRATVFQLLAAVYAELGEEAFRGRYISIAKYFGPDATYDSIKSFFAKEVSRAADQLKAQNPDHHGSGRRAPPRPPSRSSRPPHLYFDDEDLSILTQREAEAHFGHTLRVPAKRPRVIKVSEASPDPEDVIFCTTAPTSPTFELRPNGTDRPTTLQSRQKEAVVAGSSSNTESASYVTTQSHQPASGDQSTSNKRPFSAIDNAIEAQPILSPTPSVPSTPHPETFGYVTKQGKYRCALCLSQLPTQEDLSRHESLSNEHLRNLRNEFKLSKGREKLTQVRAVSAGPHQATPAPPEPLRINGLCDPEPVLPNGHHESLGPSSGQVQQPLPRKDATDPTQSHHDIPLDTIEVRRRTPSFSVQTLRHTESSVPIPPPQCSQTTEKGKGKARAASIVLPSGPKAYVESHTSSRSPPRPSLPGSLNTPDRGGSCPASIEPQIEIPRAPFPRRASINTQATSARTEIGSITPHQHGALSRSVSKPVGTSMFSPTDLADIMRSTEMMIQLMSCVQREAVTVASANGISRNLTSTKSSLINGVDVEPIRLDASPAEAPSHAPNVGSASGSGSSSGSSGGVARRSKPEKRVKDTGEEVFFIVLD</sequence>
<evidence type="ECO:0000313" key="4">
    <source>
        <dbReference type="EMBL" id="KAK5541184.1"/>
    </source>
</evidence>
<comment type="caution">
    <text evidence="4">The sequence shown here is derived from an EMBL/GenBank/DDBJ whole genome shotgun (WGS) entry which is preliminary data.</text>
</comment>
<evidence type="ECO:0000259" key="3">
    <source>
        <dbReference type="Pfam" id="PF23217"/>
    </source>
</evidence>
<accession>A0AAV9QI63</accession>
<feature type="chain" id="PRO_5043653714" description="DUF7066 domain-containing protein" evidence="2">
    <location>
        <begin position="21"/>
        <end position="600"/>
    </location>
</feature>
<feature type="signal peptide" evidence="2">
    <location>
        <begin position="1"/>
        <end position="20"/>
    </location>
</feature>
<protein>
    <recommendedName>
        <fullName evidence="3">DUF7066 domain-containing protein</fullName>
    </recommendedName>
</protein>
<evidence type="ECO:0000256" key="1">
    <source>
        <dbReference type="SAM" id="MobiDB-lite"/>
    </source>
</evidence>
<evidence type="ECO:0000256" key="2">
    <source>
        <dbReference type="SAM" id="SignalP"/>
    </source>
</evidence>
<reference evidence="4 5" key="1">
    <citation type="submission" date="2023-06" db="EMBL/GenBank/DDBJ databases">
        <title>Black Yeasts Isolated from many extreme environments.</title>
        <authorList>
            <person name="Coleine C."/>
            <person name="Stajich J.E."/>
            <person name="Selbmann L."/>
        </authorList>
    </citation>
    <scope>NUCLEOTIDE SEQUENCE [LARGE SCALE GENOMIC DNA]</scope>
    <source>
        <strain evidence="4 5">CCFEE 5887</strain>
    </source>
</reference>
<keyword evidence="2" id="KW-0732">Signal</keyword>
<dbReference type="Proteomes" id="UP001345827">
    <property type="component" value="Unassembled WGS sequence"/>
</dbReference>
<feature type="compositionally biased region" description="Low complexity" evidence="1">
    <location>
        <begin position="561"/>
        <end position="578"/>
    </location>
</feature>
<feature type="region of interest" description="Disordered" evidence="1">
    <location>
        <begin position="142"/>
        <end position="200"/>
    </location>
</feature>
<dbReference type="Pfam" id="PF23217">
    <property type="entry name" value="DUF7066"/>
    <property type="match status" value="1"/>
</dbReference>
<dbReference type="AlphaFoldDB" id="A0AAV9QI63"/>
<name>A0AAV9QI63_9PEZI</name>
<feature type="compositionally biased region" description="Polar residues" evidence="1">
    <location>
        <begin position="171"/>
        <end position="200"/>
    </location>
</feature>
<feature type="domain" description="DUF7066" evidence="3">
    <location>
        <begin position="231"/>
        <end position="283"/>
    </location>
</feature>
<dbReference type="EMBL" id="JAXLQG010000004">
    <property type="protein sequence ID" value="KAK5541184.1"/>
    <property type="molecule type" value="Genomic_DNA"/>
</dbReference>